<accession>A0A556N7W3</accession>
<evidence type="ECO:0000313" key="2">
    <source>
        <dbReference type="Proteomes" id="UP000316008"/>
    </source>
</evidence>
<proteinExistence type="predicted"/>
<evidence type="ECO:0000313" key="1">
    <source>
        <dbReference type="EMBL" id="TSJ48109.1"/>
    </source>
</evidence>
<reference evidence="1 2" key="1">
    <citation type="submission" date="2019-07" db="EMBL/GenBank/DDBJ databases">
        <authorList>
            <person name="Huq M.A."/>
        </authorList>
    </citation>
    <scope>NUCLEOTIDE SEQUENCE [LARGE SCALE GENOMIC DNA]</scope>
    <source>
        <strain evidence="1 2">MAH-3</strain>
    </source>
</reference>
<dbReference type="Pfam" id="PF14595">
    <property type="entry name" value="Thioredoxin_9"/>
    <property type="match status" value="1"/>
</dbReference>
<keyword evidence="2" id="KW-1185">Reference proteome</keyword>
<name>A0A556N7W3_9FLAO</name>
<dbReference type="EMBL" id="VLPL01000001">
    <property type="protein sequence ID" value="TSJ48109.1"/>
    <property type="molecule type" value="Genomic_DNA"/>
</dbReference>
<dbReference type="Proteomes" id="UP000316008">
    <property type="component" value="Unassembled WGS sequence"/>
</dbReference>
<dbReference type="RefSeq" id="WP_144331644.1">
    <property type="nucleotide sequence ID" value="NZ_VLPL01000001.1"/>
</dbReference>
<dbReference type="AlphaFoldDB" id="A0A556N7W3"/>
<sequence>MDFQTYLKQFEQILNASNQQAPYDNEDYLNYTKLNWSRMNRWLKKGEILPHVREKIESINEKQEWIVITEPWCGDASHIVPFIHMMAELNPLIHVDYELRDSEPHRIEQYLTNGSKAIPKLVIKNAAGEDQATWGPRPVECQVLYQELHESKAPFEEVKIKLQNWYNEHHGVEIQEEVVALL</sequence>
<comment type="caution">
    <text evidence="1">The sequence shown here is derived from an EMBL/GenBank/DDBJ whole genome shotgun (WGS) entry which is preliminary data.</text>
</comment>
<dbReference type="Gene3D" id="3.40.30.10">
    <property type="entry name" value="Glutaredoxin"/>
    <property type="match status" value="1"/>
</dbReference>
<gene>
    <name evidence="1" type="ORF">FO442_02950</name>
</gene>
<protein>
    <submittedName>
        <fullName evidence="1">Thioredoxin family protein</fullName>
    </submittedName>
</protein>
<organism evidence="1 2">
    <name type="scientific">Fluviicola chungangensis</name>
    <dbReference type="NCBI Taxonomy" id="2597671"/>
    <lineage>
        <taxon>Bacteria</taxon>
        <taxon>Pseudomonadati</taxon>
        <taxon>Bacteroidota</taxon>
        <taxon>Flavobacteriia</taxon>
        <taxon>Flavobacteriales</taxon>
        <taxon>Crocinitomicaceae</taxon>
        <taxon>Fluviicola</taxon>
    </lineage>
</organism>
<dbReference type="OrthoDB" id="6120799at2"/>